<feature type="region of interest" description="Disordered" evidence="1">
    <location>
        <begin position="214"/>
        <end position="277"/>
    </location>
</feature>
<feature type="compositionally biased region" description="Low complexity" evidence="1">
    <location>
        <begin position="548"/>
        <end position="565"/>
    </location>
</feature>
<sequence length="717" mass="78482">MSTFIANTPEAQAARIQRVDSLEFATTCCGVSPASGTPCRKGIPSKPGQKSSGIVTRYDGREYFFCEAHKDQAKAMALKNSSTFQEKRKRMGRSSIDTLVEKVEVVTGKMLGEGGRPISVLAQTTTTTDPNVGTYQYTEFTTEGLPHNSGHNYEKPTYKPPMKVDDDSGHRRGILSLLCCCITVPLSIRKKHKKHQAMQTIQEEPIARPTHVQFNNGTLPPPFPNMNPNPPRPGPSVLSNGGRKPGTAQQMFSNAVSGDSVTSYKNRPTGNTIYIPPALSDDTKSKLLKELHKPFSESDEPGYIYVFLLTDKPLSATPTATAGANPSGYLQRAARHAPDAAPSKLMLKIGRAENVQRRMHQWQNQCDYNLSLMRFYPYTPSSEMPRQVPNCNRVERLIHIELQDCNKIIDCSRCGKTHKEWFEVEATKEGLRSVDDTIKRWIKYAEDTAGKKGQAAVKIPDMPHIKQSGNSSRPPAAHSSSNTAFAAPSAGSSGKKPNSSNNNIAAASPPKKPAQPTTPPRKPAAASSTPQKKPANATPQTSHLKPHASPNSRLNSRRPSPARPAKQTNNSGGSGRKRYDSDVEYDEDSSDGDYRPEPEIDSEVTIKPNNAHLKPHAAANSRPNSRKPSPARAPNSRKPSPARSPARPAKKTNNSGGSARPKRKDHDDIIDDEDSSDGTYEWESGEEDTITGKKGQKRRIPKRAVASGRNWMGVSDY</sequence>
<feature type="compositionally biased region" description="Polar residues" evidence="1">
    <location>
        <begin position="247"/>
        <end position="272"/>
    </location>
</feature>
<feature type="compositionally biased region" description="Polar residues" evidence="1">
    <location>
        <begin position="467"/>
        <end position="484"/>
    </location>
</feature>
<evidence type="ECO:0000256" key="1">
    <source>
        <dbReference type="SAM" id="MobiDB-lite"/>
    </source>
</evidence>
<feature type="compositionally biased region" description="Pro residues" evidence="1">
    <location>
        <begin position="510"/>
        <end position="522"/>
    </location>
</feature>
<feature type="compositionally biased region" description="Low complexity" evidence="1">
    <location>
        <begin position="628"/>
        <end position="647"/>
    </location>
</feature>
<dbReference type="AlphaFoldDB" id="A0A3N4INB7"/>
<feature type="region of interest" description="Disordered" evidence="1">
    <location>
        <begin position="449"/>
        <end position="704"/>
    </location>
</feature>
<keyword evidence="4" id="KW-1185">Reference proteome</keyword>
<dbReference type="InterPro" id="IPR053006">
    <property type="entry name" value="Meiosis_regulatory"/>
</dbReference>
<reference evidence="3 4" key="1">
    <citation type="journal article" date="2018" name="Nat. Ecol. Evol.">
        <title>Pezizomycetes genomes reveal the molecular basis of ectomycorrhizal truffle lifestyle.</title>
        <authorList>
            <person name="Murat C."/>
            <person name="Payen T."/>
            <person name="Noel B."/>
            <person name="Kuo A."/>
            <person name="Morin E."/>
            <person name="Chen J."/>
            <person name="Kohler A."/>
            <person name="Krizsan K."/>
            <person name="Balestrini R."/>
            <person name="Da Silva C."/>
            <person name="Montanini B."/>
            <person name="Hainaut M."/>
            <person name="Levati E."/>
            <person name="Barry K.W."/>
            <person name="Belfiori B."/>
            <person name="Cichocki N."/>
            <person name="Clum A."/>
            <person name="Dockter R.B."/>
            <person name="Fauchery L."/>
            <person name="Guy J."/>
            <person name="Iotti M."/>
            <person name="Le Tacon F."/>
            <person name="Lindquist E.A."/>
            <person name="Lipzen A."/>
            <person name="Malagnac F."/>
            <person name="Mello A."/>
            <person name="Molinier V."/>
            <person name="Miyauchi S."/>
            <person name="Poulain J."/>
            <person name="Riccioni C."/>
            <person name="Rubini A."/>
            <person name="Sitrit Y."/>
            <person name="Splivallo R."/>
            <person name="Traeger S."/>
            <person name="Wang M."/>
            <person name="Zifcakova L."/>
            <person name="Wipf D."/>
            <person name="Zambonelli A."/>
            <person name="Paolocci F."/>
            <person name="Nowrousian M."/>
            <person name="Ottonello S."/>
            <person name="Baldrian P."/>
            <person name="Spatafora J.W."/>
            <person name="Henrissat B."/>
            <person name="Nagy L.G."/>
            <person name="Aury J.M."/>
            <person name="Wincker P."/>
            <person name="Grigoriev I.V."/>
            <person name="Bonfante P."/>
            <person name="Martin F.M."/>
        </authorList>
    </citation>
    <scope>NUCLEOTIDE SEQUENCE [LARGE SCALE GENOMIC DNA]</scope>
    <source>
        <strain evidence="3 4">RN42</strain>
    </source>
</reference>
<evidence type="ECO:0000313" key="3">
    <source>
        <dbReference type="EMBL" id="RPA87379.1"/>
    </source>
</evidence>
<feature type="compositionally biased region" description="Pro residues" evidence="1">
    <location>
        <begin position="219"/>
        <end position="234"/>
    </location>
</feature>
<dbReference type="PANTHER" id="PTHR28094:SF2">
    <property type="entry name" value="BACTERIOPHAGE T5 ORF172 DNA-BINDING DOMAIN-CONTAINING PROTEIN"/>
    <property type="match status" value="1"/>
</dbReference>
<dbReference type="OrthoDB" id="2417614at2759"/>
<name>A0A3N4INB7_ASCIM</name>
<organism evidence="3 4">
    <name type="scientific">Ascobolus immersus RN42</name>
    <dbReference type="NCBI Taxonomy" id="1160509"/>
    <lineage>
        <taxon>Eukaryota</taxon>
        <taxon>Fungi</taxon>
        <taxon>Dikarya</taxon>
        <taxon>Ascomycota</taxon>
        <taxon>Pezizomycotina</taxon>
        <taxon>Pezizomycetes</taxon>
        <taxon>Pezizales</taxon>
        <taxon>Ascobolaceae</taxon>
        <taxon>Ascobolus</taxon>
    </lineage>
</organism>
<feature type="compositionally biased region" description="Acidic residues" evidence="1">
    <location>
        <begin position="582"/>
        <end position="591"/>
    </location>
</feature>
<dbReference type="Pfam" id="PF10544">
    <property type="entry name" value="T5orf172"/>
    <property type="match status" value="1"/>
</dbReference>
<protein>
    <submittedName>
        <fullName evidence="3">DUF1766-domain-containing protein</fullName>
    </submittedName>
</protein>
<evidence type="ECO:0000313" key="4">
    <source>
        <dbReference type="Proteomes" id="UP000275078"/>
    </source>
</evidence>
<dbReference type="SMART" id="SM00974">
    <property type="entry name" value="T5orf172"/>
    <property type="match status" value="1"/>
</dbReference>
<gene>
    <name evidence="3" type="ORF">BJ508DRAFT_321249</name>
</gene>
<feature type="domain" description="Bacteriophage T5 Orf172 DNA-binding" evidence="2">
    <location>
        <begin position="341"/>
        <end position="434"/>
    </location>
</feature>
<dbReference type="PANTHER" id="PTHR28094">
    <property type="entry name" value="MEIOTICALLY UP-REGULATED GENE 113 PROTEIN"/>
    <property type="match status" value="1"/>
</dbReference>
<dbReference type="EMBL" id="ML119647">
    <property type="protein sequence ID" value="RPA87379.1"/>
    <property type="molecule type" value="Genomic_DNA"/>
</dbReference>
<feature type="compositionally biased region" description="Low complexity" evidence="1">
    <location>
        <begin position="488"/>
        <end position="509"/>
    </location>
</feature>
<dbReference type="InterPro" id="IPR018306">
    <property type="entry name" value="Phage_T5_Orf172_DNA-bd"/>
</dbReference>
<evidence type="ECO:0000259" key="2">
    <source>
        <dbReference type="SMART" id="SM00974"/>
    </source>
</evidence>
<dbReference type="STRING" id="1160509.A0A3N4INB7"/>
<accession>A0A3N4INB7</accession>
<proteinExistence type="predicted"/>
<dbReference type="Proteomes" id="UP000275078">
    <property type="component" value="Unassembled WGS sequence"/>
</dbReference>